<feature type="zinc finger region" description="dksA C4-type" evidence="4">
    <location>
        <begin position="34"/>
        <end position="58"/>
    </location>
</feature>
<dbReference type="Proteomes" id="UP000766336">
    <property type="component" value="Unassembled WGS sequence"/>
</dbReference>
<evidence type="ECO:0000313" key="7">
    <source>
        <dbReference type="Proteomes" id="UP000766336"/>
    </source>
</evidence>
<dbReference type="SUPFAM" id="SSF57716">
    <property type="entry name" value="Glucocorticoid receptor-like (DNA-binding domain)"/>
    <property type="match status" value="1"/>
</dbReference>
<evidence type="ECO:0000259" key="5">
    <source>
        <dbReference type="Pfam" id="PF01258"/>
    </source>
</evidence>
<name>A0ABS5Q9X4_9PROT</name>
<dbReference type="PANTHER" id="PTHR38777:SF1">
    <property type="entry name" value="DNAK SUPPRESSOR PROTEIN"/>
    <property type="match status" value="1"/>
</dbReference>
<organism evidence="6 7">
    <name type="scientific">Roseococcus pinisoli</name>
    <dbReference type="NCBI Taxonomy" id="2835040"/>
    <lineage>
        <taxon>Bacteria</taxon>
        <taxon>Pseudomonadati</taxon>
        <taxon>Pseudomonadota</taxon>
        <taxon>Alphaproteobacteria</taxon>
        <taxon>Acetobacterales</taxon>
        <taxon>Roseomonadaceae</taxon>
        <taxon>Roseococcus</taxon>
    </lineage>
</organism>
<dbReference type="Pfam" id="PF01258">
    <property type="entry name" value="zf-dskA_traR"/>
    <property type="match status" value="1"/>
</dbReference>
<proteinExistence type="predicted"/>
<feature type="domain" description="Zinc finger DksA/TraR C4-type" evidence="5">
    <location>
        <begin position="32"/>
        <end position="63"/>
    </location>
</feature>
<comment type="caution">
    <text evidence="6">The sequence shown here is derived from an EMBL/GenBank/DDBJ whole genome shotgun (WGS) entry which is preliminary data.</text>
</comment>
<dbReference type="Gene3D" id="1.20.120.910">
    <property type="entry name" value="DksA, coiled-coil domain"/>
    <property type="match status" value="1"/>
</dbReference>
<dbReference type="RefSeq" id="WP_213669120.1">
    <property type="nucleotide sequence ID" value="NZ_JAHCDA010000001.1"/>
</dbReference>
<evidence type="ECO:0000256" key="2">
    <source>
        <dbReference type="ARBA" id="ARBA00022771"/>
    </source>
</evidence>
<gene>
    <name evidence="6" type="ORF">KHU32_06135</name>
</gene>
<sequence>MADDMDRAAELTELQTAAHIAAARPASGPGSRYCVDCDVEIPQRRRDKHPSAIRCVPCQETMEAPRVR</sequence>
<dbReference type="EMBL" id="JAHCDA010000001">
    <property type="protein sequence ID" value="MBS7810507.1"/>
    <property type="molecule type" value="Genomic_DNA"/>
</dbReference>
<evidence type="ECO:0000256" key="3">
    <source>
        <dbReference type="ARBA" id="ARBA00022833"/>
    </source>
</evidence>
<accession>A0ABS5Q9X4</accession>
<keyword evidence="1" id="KW-0479">Metal-binding</keyword>
<evidence type="ECO:0000256" key="1">
    <source>
        <dbReference type="ARBA" id="ARBA00022723"/>
    </source>
</evidence>
<evidence type="ECO:0000256" key="4">
    <source>
        <dbReference type="PROSITE-ProRule" id="PRU00510"/>
    </source>
</evidence>
<keyword evidence="7" id="KW-1185">Reference proteome</keyword>
<keyword evidence="3" id="KW-0862">Zinc</keyword>
<reference evidence="6 7" key="1">
    <citation type="submission" date="2021-05" db="EMBL/GenBank/DDBJ databases">
        <title>Roseococcus sp. XZZS9, whole genome shotgun sequencing project.</title>
        <authorList>
            <person name="Zhao G."/>
            <person name="Shen L."/>
        </authorList>
    </citation>
    <scope>NUCLEOTIDE SEQUENCE [LARGE SCALE GENOMIC DNA]</scope>
    <source>
        <strain evidence="6 7">XZZS9</strain>
    </source>
</reference>
<keyword evidence="2" id="KW-0863">Zinc-finger</keyword>
<evidence type="ECO:0000313" key="6">
    <source>
        <dbReference type="EMBL" id="MBS7810507.1"/>
    </source>
</evidence>
<dbReference type="PANTHER" id="PTHR38777">
    <property type="entry name" value="FELS-2 PROPHAGE PROTEIN"/>
    <property type="match status" value="1"/>
</dbReference>
<protein>
    <submittedName>
        <fullName evidence="6">TraR/DksA C4-type zinc finger protein</fullName>
    </submittedName>
</protein>
<dbReference type="InterPro" id="IPR000962">
    <property type="entry name" value="Znf_DskA_TraR"/>
</dbReference>
<dbReference type="PROSITE" id="PS51128">
    <property type="entry name" value="ZF_DKSA_2"/>
    <property type="match status" value="1"/>
</dbReference>